<evidence type="ECO:0000313" key="10">
    <source>
        <dbReference type="Proteomes" id="UP000886602"/>
    </source>
</evidence>
<feature type="signal peptide" evidence="8">
    <location>
        <begin position="1"/>
        <end position="31"/>
    </location>
</feature>
<dbReference type="EMBL" id="JADJNC010000060">
    <property type="protein sequence ID" value="MBK7425043.1"/>
    <property type="molecule type" value="Genomic_DNA"/>
</dbReference>
<evidence type="ECO:0000256" key="1">
    <source>
        <dbReference type="ARBA" id="ARBA00022475"/>
    </source>
</evidence>
<feature type="chain" id="PRO_5039678476" description="Flagellar protein" evidence="8">
    <location>
        <begin position="32"/>
        <end position="149"/>
    </location>
</feature>
<dbReference type="Pfam" id="PF04347">
    <property type="entry name" value="FliO"/>
    <property type="match status" value="1"/>
</dbReference>
<proteinExistence type="inferred from homology"/>
<keyword evidence="9" id="KW-0282">Flagellum</keyword>
<sequence>MIRQSRFSPRCTCGVCALVLSVLSDYSFAQASAVEVPGVPAAAILEMLLGLTLIIGILFFGAYFLRKLNGGRSFGNSGPLRIVGGLMISTRERIVLIEVGDTWIVVGIAPGQIKTLHTLPKGELAATSSGERPFGQWLKQISERNNENK</sequence>
<evidence type="ECO:0000256" key="7">
    <source>
        <dbReference type="RuleBase" id="RU362064"/>
    </source>
</evidence>
<dbReference type="PANTHER" id="PTHR38766">
    <property type="entry name" value="FLAGELLAR PROTEIN FLIO"/>
    <property type="match status" value="1"/>
</dbReference>
<dbReference type="Proteomes" id="UP000886602">
    <property type="component" value="Unassembled WGS sequence"/>
</dbReference>
<evidence type="ECO:0000256" key="6">
    <source>
        <dbReference type="ARBA" id="ARBA00037937"/>
    </source>
</evidence>
<gene>
    <name evidence="9" type="primary">fliO</name>
    <name evidence="9" type="ORF">IPJ48_19275</name>
</gene>
<evidence type="ECO:0000256" key="8">
    <source>
        <dbReference type="SAM" id="SignalP"/>
    </source>
</evidence>
<keyword evidence="9" id="KW-0966">Cell projection</keyword>
<dbReference type="InterPro" id="IPR052205">
    <property type="entry name" value="FliO/MopB"/>
</dbReference>
<dbReference type="GO" id="GO:0009425">
    <property type="term" value="C:bacterial-type flagellum basal body"/>
    <property type="evidence" value="ECO:0007669"/>
    <property type="project" value="UniProtKB-SubCell"/>
</dbReference>
<evidence type="ECO:0000313" key="9">
    <source>
        <dbReference type="EMBL" id="MBK7425043.1"/>
    </source>
</evidence>
<evidence type="ECO:0000256" key="3">
    <source>
        <dbReference type="ARBA" id="ARBA00022989"/>
    </source>
</evidence>
<keyword evidence="1 7" id="KW-1003">Cell membrane</keyword>
<comment type="subcellular location">
    <subcellularLocation>
        <location evidence="7">Cell membrane</location>
    </subcellularLocation>
    <subcellularLocation>
        <location evidence="7">Bacterial flagellum basal body</location>
    </subcellularLocation>
</comment>
<feature type="transmembrane region" description="Helical" evidence="7">
    <location>
        <begin position="43"/>
        <end position="65"/>
    </location>
</feature>
<reference evidence="9" key="1">
    <citation type="submission" date="2020-10" db="EMBL/GenBank/DDBJ databases">
        <title>Connecting structure to function with the recovery of over 1000 high-quality activated sludge metagenome-assembled genomes encoding full-length rRNA genes using long-read sequencing.</title>
        <authorList>
            <person name="Singleton C.M."/>
            <person name="Petriglieri F."/>
            <person name="Kristensen J.M."/>
            <person name="Kirkegaard R.H."/>
            <person name="Michaelsen T.Y."/>
            <person name="Andersen M.H."/>
            <person name="Karst S.M."/>
            <person name="Dueholm M.S."/>
            <person name="Nielsen P.H."/>
            <person name="Albertsen M."/>
        </authorList>
    </citation>
    <scope>NUCLEOTIDE SEQUENCE</scope>
    <source>
        <strain evidence="9">EsbW_18-Q3-R4-48_MAXAC.044</strain>
    </source>
</reference>
<organism evidence="9 10">
    <name type="scientific">Candidatus Propionivibrio dominans</name>
    <dbReference type="NCBI Taxonomy" id="2954373"/>
    <lineage>
        <taxon>Bacteria</taxon>
        <taxon>Pseudomonadati</taxon>
        <taxon>Pseudomonadota</taxon>
        <taxon>Betaproteobacteria</taxon>
        <taxon>Rhodocyclales</taxon>
        <taxon>Rhodocyclaceae</taxon>
        <taxon>Propionivibrio</taxon>
    </lineage>
</organism>
<keyword evidence="3 7" id="KW-1133">Transmembrane helix</keyword>
<evidence type="ECO:0000256" key="5">
    <source>
        <dbReference type="ARBA" id="ARBA00023143"/>
    </source>
</evidence>
<comment type="caution">
    <text evidence="9">The sequence shown here is derived from an EMBL/GenBank/DDBJ whole genome shotgun (WGS) entry which is preliminary data.</text>
</comment>
<name>A0A9D7IAC2_9RHOO</name>
<dbReference type="InterPro" id="IPR022781">
    <property type="entry name" value="Flagellar_biosynth_FliO"/>
</dbReference>
<dbReference type="PANTHER" id="PTHR38766:SF1">
    <property type="entry name" value="FLAGELLAR PROTEIN FLIO"/>
    <property type="match status" value="1"/>
</dbReference>
<keyword evidence="9" id="KW-0969">Cilium</keyword>
<comment type="similarity">
    <text evidence="6 7">Belongs to the FliO/MopB family.</text>
</comment>
<dbReference type="GO" id="GO:0005886">
    <property type="term" value="C:plasma membrane"/>
    <property type="evidence" value="ECO:0007669"/>
    <property type="project" value="UniProtKB-SubCell"/>
</dbReference>
<dbReference type="AlphaFoldDB" id="A0A9D7IAC2"/>
<evidence type="ECO:0000256" key="2">
    <source>
        <dbReference type="ARBA" id="ARBA00022692"/>
    </source>
</evidence>
<protein>
    <recommendedName>
        <fullName evidence="7">Flagellar protein</fullName>
    </recommendedName>
</protein>
<dbReference type="GO" id="GO:0044781">
    <property type="term" value="P:bacterial-type flagellum organization"/>
    <property type="evidence" value="ECO:0007669"/>
    <property type="project" value="UniProtKB-UniRule"/>
</dbReference>
<evidence type="ECO:0000256" key="4">
    <source>
        <dbReference type="ARBA" id="ARBA00023136"/>
    </source>
</evidence>
<accession>A0A9D7IAC2</accession>
<keyword evidence="5 7" id="KW-0975">Bacterial flagellum</keyword>
<keyword evidence="8" id="KW-0732">Signal</keyword>
<keyword evidence="2 7" id="KW-0812">Transmembrane</keyword>
<dbReference type="NCBIfam" id="TIGR03500">
    <property type="entry name" value="FliO_TIGR"/>
    <property type="match status" value="1"/>
</dbReference>
<keyword evidence="4 7" id="KW-0472">Membrane</keyword>